<reference evidence="1" key="1">
    <citation type="journal article" date="2020" name="mSystems">
        <title>Genome- and Community-Level Interaction Insights into Carbon Utilization and Element Cycling Functions of Hydrothermarchaeota in Hydrothermal Sediment.</title>
        <authorList>
            <person name="Zhou Z."/>
            <person name="Liu Y."/>
            <person name="Xu W."/>
            <person name="Pan J."/>
            <person name="Luo Z.H."/>
            <person name="Li M."/>
        </authorList>
    </citation>
    <scope>NUCLEOTIDE SEQUENCE [LARGE SCALE GENOMIC DNA]</scope>
    <source>
        <strain evidence="1">HyVt-74</strain>
    </source>
</reference>
<name>A0A7C5DAW5_UNCW3</name>
<protein>
    <submittedName>
        <fullName evidence="1">Uncharacterized protein</fullName>
    </submittedName>
</protein>
<sequence length="63" mass="7430">MEKIDLKKDRRHNIPVILDYRLAHTIINGLRGWLDELEKVMDDAVRKAGSEIPCRRTKGEMRK</sequence>
<organism evidence="1">
    <name type="scientific">candidate division WOR-3 bacterium</name>
    <dbReference type="NCBI Taxonomy" id="2052148"/>
    <lineage>
        <taxon>Bacteria</taxon>
        <taxon>Bacteria division WOR-3</taxon>
    </lineage>
</organism>
<gene>
    <name evidence="1" type="ORF">ENL19_01830</name>
</gene>
<evidence type="ECO:0000313" key="1">
    <source>
        <dbReference type="EMBL" id="HHE04786.1"/>
    </source>
</evidence>
<proteinExistence type="predicted"/>
<accession>A0A7C5DAW5</accession>
<dbReference type="Proteomes" id="UP000886110">
    <property type="component" value="Unassembled WGS sequence"/>
</dbReference>
<dbReference type="EMBL" id="DRTB01000135">
    <property type="protein sequence ID" value="HHE04786.1"/>
    <property type="molecule type" value="Genomic_DNA"/>
</dbReference>
<dbReference type="AlphaFoldDB" id="A0A7C5DAW5"/>
<comment type="caution">
    <text evidence="1">The sequence shown here is derived from an EMBL/GenBank/DDBJ whole genome shotgun (WGS) entry which is preliminary data.</text>
</comment>